<evidence type="ECO:0000256" key="3">
    <source>
        <dbReference type="ARBA" id="ARBA00022475"/>
    </source>
</evidence>
<feature type="transmembrane region" description="Helical" evidence="8">
    <location>
        <begin position="682"/>
        <end position="705"/>
    </location>
</feature>
<evidence type="ECO:0000256" key="5">
    <source>
        <dbReference type="ARBA" id="ARBA00022989"/>
    </source>
</evidence>
<evidence type="ECO:0000256" key="2">
    <source>
        <dbReference type="ARBA" id="ARBA00009671"/>
    </source>
</evidence>
<comment type="subcellular location">
    <subcellularLocation>
        <location evidence="1">Cell membrane</location>
        <topology evidence="1">Multi-pass membrane protein</topology>
    </subcellularLocation>
    <subcellularLocation>
        <location evidence="8">Membrane</location>
        <topology evidence="8">Multi-pass membrane protein</topology>
    </subcellularLocation>
</comment>
<keyword evidence="7" id="KW-0325">Glycoprotein</keyword>
<keyword evidence="3" id="KW-1003">Cell membrane</keyword>
<comment type="similarity">
    <text evidence="2 8">Belongs to the anoctamin family.</text>
</comment>
<evidence type="ECO:0000256" key="6">
    <source>
        <dbReference type="ARBA" id="ARBA00023136"/>
    </source>
</evidence>
<feature type="transmembrane region" description="Helical" evidence="8">
    <location>
        <begin position="230"/>
        <end position="251"/>
    </location>
</feature>
<dbReference type="GO" id="GO:0005886">
    <property type="term" value="C:plasma membrane"/>
    <property type="evidence" value="ECO:0007669"/>
    <property type="project" value="UniProtKB-SubCell"/>
</dbReference>
<feature type="transmembrane region" description="Helical" evidence="8">
    <location>
        <begin position="607"/>
        <end position="629"/>
    </location>
</feature>
<comment type="caution">
    <text evidence="8">Lacks conserved residue(s) required for the propagation of feature annotation.</text>
</comment>
<dbReference type="OrthoDB" id="296386at2759"/>
<feature type="transmembrane region" description="Helical" evidence="8">
    <location>
        <begin position="367"/>
        <end position="389"/>
    </location>
</feature>
<dbReference type="PANTHER" id="PTHR12308:SF83">
    <property type="entry name" value="ANOCTAMIN"/>
    <property type="match status" value="1"/>
</dbReference>
<evidence type="ECO:0000256" key="7">
    <source>
        <dbReference type="ARBA" id="ARBA00023180"/>
    </source>
</evidence>
<proteinExistence type="inferred from homology"/>
<dbReference type="GO" id="GO:0046983">
    <property type="term" value="F:protein dimerization activity"/>
    <property type="evidence" value="ECO:0007669"/>
    <property type="project" value="InterPro"/>
</dbReference>
<evidence type="ECO:0000313" key="12">
    <source>
        <dbReference type="Proteomes" id="UP000194236"/>
    </source>
</evidence>
<keyword evidence="6 8" id="KW-0472">Membrane</keyword>
<keyword evidence="5 8" id="KW-1133">Transmembrane helix</keyword>
<keyword evidence="12" id="KW-1185">Reference proteome</keyword>
<dbReference type="InterPro" id="IPR007632">
    <property type="entry name" value="Anoctamin"/>
</dbReference>
<dbReference type="InterPro" id="IPR049452">
    <property type="entry name" value="Anoctamin_TM"/>
</dbReference>
<organism evidence="11 12">
    <name type="scientific">Euroglyphus maynei</name>
    <name type="common">Mayne's house dust mite</name>
    <dbReference type="NCBI Taxonomy" id="6958"/>
    <lineage>
        <taxon>Eukaryota</taxon>
        <taxon>Metazoa</taxon>
        <taxon>Ecdysozoa</taxon>
        <taxon>Arthropoda</taxon>
        <taxon>Chelicerata</taxon>
        <taxon>Arachnida</taxon>
        <taxon>Acari</taxon>
        <taxon>Acariformes</taxon>
        <taxon>Sarcoptiformes</taxon>
        <taxon>Astigmata</taxon>
        <taxon>Psoroptidia</taxon>
        <taxon>Analgoidea</taxon>
        <taxon>Pyroglyphidae</taxon>
        <taxon>Pyroglyphinae</taxon>
        <taxon>Euroglyphus</taxon>
    </lineage>
</organism>
<dbReference type="InterPro" id="IPR032394">
    <property type="entry name" value="Anoct_dimer"/>
</dbReference>
<keyword evidence="4 8" id="KW-0812">Transmembrane</keyword>
<evidence type="ECO:0000313" key="11">
    <source>
        <dbReference type="EMBL" id="OTF83724.1"/>
    </source>
</evidence>
<feature type="transmembrane region" description="Helical" evidence="8">
    <location>
        <begin position="294"/>
        <end position="320"/>
    </location>
</feature>
<reference evidence="11 12" key="1">
    <citation type="submission" date="2017-03" db="EMBL/GenBank/DDBJ databases">
        <title>Genome Survey of Euroglyphus maynei.</title>
        <authorList>
            <person name="Arlian L.G."/>
            <person name="Morgan M.S."/>
            <person name="Rider S.D."/>
        </authorList>
    </citation>
    <scope>NUCLEOTIDE SEQUENCE [LARGE SCALE GENOMIC DNA]</scope>
    <source>
        <strain evidence="11">Arlian Lab</strain>
        <tissue evidence="11">Whole body</tissue>
    </source>
</reference>
<feature type="domain" description="Anoctamin transmembrane" evidence="9">
    <location>
        <begin position="285"/>
        <end position="729"/>
    </location>
</feature>
<dbReference type="EMBL" id="MUJZ01002443">
    <property type="protein sequence ID" value="OTF83724.1"/>
    <property type="molecule type" value="Genomic_DNA"/>
</dbReference>
<evidence type="ECO:0000256" key="8">
    <source>
        <dbReference type="RuleBase" id="RU280814"/>
    </source>
</evidence>
<name>A0A1Y3BUR4_EURMA</name>
<evidence type="ECO:0000259" key="10">
    <source>
        <dbReference type="Pfam" id="PF16178"/>
    </source>
</evidence>
<dbReference type="Pfam" id="PF04547">
    <property type="entry name" value="Anoctamin"/>
    <property type="match status" value="1"/>
</dbReference>
<dbReference type="AlphaFoldDB" id="A0A1Y3BUR4"/>
<dbReference type="GO" id="GO:0005254">
    <property type="term" value="F:chloride channel activity"/>
    <property type="evidence" value="ECO:0007669"/>
    <property type="project" value="TreeGrafter"/>
</dbReference>
<evidence type="ECO:0000256" key="4">
    <source>
        <dbReference type="ARBA" id="ARBA00022692"/>
    </source>
</evidence>
<gene>
    <name evidence="11" type="ORF">BLA29_002436</name>
</gene>
<sequence length="729" mass="85663">MNFDSNFDQQQSNGIEIDLDQIVRHFDERTKIYEDAIALSNFTNPPDEHYSPYCTAELKRVDFVLVYEKSTNDDNNPLNHESIRLKFEANLLNEGLMLKHVPSSVGNNVNYVHIYAPYDVLARYAEVMAMRMPMKTIKTSLKYLFGEEFDQNQEFTTVFTKEKEYLFNVPEHDKDEFFTPSQRGEIIDYILKRTRFKDSNDFFSIGIHKLLSDHVYQAAYPLHDASKNCMLFYLFYFRFVFHFIWFFPLFFTGENHTDCPAIRCYLLENWASLFCILKHQQVDKIVDYFGVKIAMYYVWVGFYTLMLIPAVAIGLLTFFYGALTLSNDQPTNDICHNNFTAPMCPICAKNCDFVDISESCMPAKASYLMGNFTTVIFAIFISIWATIYLEMWKRYSAKICFQWDLSDFSTIDEPPRPEYLAYLSRQKSTKTRINPVTRVEEPYISFVRRRLPYFIVSFSFVLLSVAVVLLIMVSIIVYRVSTYIALSTQQQYESEFLRQNIEWIVTSTAATINLILIMILSIVYKRLAKWLTEMELPRTQNEFDNSLTLKMYLFEFVNYYSSLFYIAFFKGTLAKTPPDGALQSDKLNKLIEPCPIGGCYFDLTIQLVIILLGKNLFSSMLEYLIPYLYGVYNRYVYFSNEKKSNSSNHSNRELKQYEQDYLLESWDHSVIFYEYLELVLQFGFITLFVSAFPLAPFFALLNNIFEIRFDARKMLKNYKRPVAQRYGNI</sequence>
<dbReference type="Proteomes" id="UP000194236">
    <property type="component" value="Unassembled WGS sequence"/>
</dbReference>
<comment type="caution">
    <text evidence="11">The sequence shown here is derived from an EMBL/GenBank/DDBJ whole genome shotgun (WGS) entry which is preliminary data.</text>
</comment>
<dbReference type="Pfam" id="PF16178">
    <property type="entry name" value="Anoct_dimer"/>
    <property type="match status" value="1"/>
</dbReference>
<evidence type="ECO:0000256" key="1">
    <source>
        <dbReference type="ARBA" id="ARBA00004651"/>
    </source>
</evidence>
<dbReference type="PANTHER" id="PTHR12308">
    <property type="entry name" value="ANOCTAMIN"/>
    <property type="match status" value="1"/>
</dbReference>
<feature type="transmembrane region" description="Helical" evidence="8">
    <location>
        <begin position="453"/>
        <end position="481"/>
    </location>
</feature>
<evidence type="ECO:0000259" key="9">
    <source>
        <dbReference type="Pfam" id="PF04547"/>
    </source>
</evidence>
<accession>A0A1Y3BUR4</accession>
<feature type="transmembrane region" description="Helical" evidence="8">
    <location>
        <begin position="501"/>
        <end position="524"/>
    </location>
</feature>
<protein>
    <recommendedName>
        <fullName evidence="8">Anoctamin</fullName>
    </recommendedName>
</protein>
<feature type="domain" description="Anoctamin dimerisation" evidence="10">
    <location>
        <begin position="58"/>
        <end position="280"/>
    </location>
</feature>